<proteinExistence type="predicted"/>
<sequence length="163" mass="18331">MPHSNEQKEWVTAKEVAGLPDMPTTARRARDILDRATLEQPGLRRKRQGTKATEYHVSVLPERTRHHFGNSDSELSCSDARVAVHQPTLGTDEDKALWMMIYNRMTKEQRDEVMNAFIRGGLNALMPKNSAVDIPNNKEISEQCDSDEQVESAPKLSTQSKAG</sequence>
<name>A0AAP9QEW7_CITFR</name>
<dbReference type="Gene3D" id="1.10.10.10">
    <property type="entry name" value="Winged helix-like DNA-binding domain superfamily/Winged helix DNA-binding domain"/>
    <property type="match status" value="1"/>
</dbReference>
<evidence type="ECO:0000259" key="2">
    <source>
        <dbReference type="PROSITE" id="PS51702"/>
    </source>
</evidence>
<dbReference type="RefSeq" id="WP_071698193.1">
    <property type="nucleotide sequence ID" value="NZ_CP024677.1"/>
</dbReference>
<dbReference type="EMBL" id="CP056573">
    <property type="protein sequence ID" value="QLV31711.1"/>
    <property type="molecule type" value="Genomic_DNA"/>
</dbReference>
<feature type="domain" description="HTH Mu-type" evidence="2">
    <location>
        <begin position="7"/>
        <end position="76"/>
    </location>
</feature>
<feature type="region of interest" description="Disordered" evidence="1">
    <location>
        <begin position="128"/>
        <end position="163"/>
    </location>
</feature>
<dbReference type="InterPro" id="IPR003314">
    <property type="entry name" value="Mu-type_HTH"/>
</dbReference>
<reference evidence="4" key="1">
    <citation type="submission" date="2020-06" db="EMBL/GenBank/DDBJ databases">
        <title>REHAB project genomes.</title>
        <authorList>
            <person name="Shaw L.P."/>
        </authorList>
    </citation>
    <scope>NUCLEOTIDE SEQUENCE [LARGE SCALE GENOMIC DNA]</scope>
    <source>
        <strain evidence="4">RHBSTW-00370</strain>
    </source>
</reference>
<organism evidence="3 4">
    <name type="scientific">Citrobacter freundii</name>
    <dbReference type="NCBI Taxonomy" id="546"/>
    <lineage>
        <taxon>Bacteria</taxon>
        <taxon>Pseudomonadati</taxon>
        <taxon>Pseudomonadota</taxon>
        <taxon>Gammaproteobacteria</taxon>
        <taxon>Enterobacterales</taxon>
        <taxon>Enterobacteriaceae</taxon>
        <taxon>Citrobacter</taxon>
        <taxon>Citrobacter freundii complex</taxon>
    </lineage>
</organism>
<gene>
    <name evidence="3" type="ORF">HV178_17805</name>
</gene>
<dbReference type="InterPro" id="IPR036388">
    <property type="entry name" value="WH-like_DNA-bd_sf"/>
</dbReference>
<dbReference type="GO" id="GO:0003677">
    <property type="term" value="F:DNA binding"/>
    <property type="evidence" value="ECO:0007669"/>
    <property type="project" value="InterPro"/>
</dbReference>
<protein>
    <recommendedName>
        <fullName evidence="2">HTH Mu-type domain-containing protein</fullName>
    </recommendedName>
</protein>
<evidence type="ECO:0000256" key="1">
    <source>
        <dbReference type="SAM" id="MobiDB-lite"/>
    </source>
</evidence>
<accession>A0AAP9QEW7</accession>
<dbReference type="PROSITE" id="PS51702">
    <property type="entry name" value="HTH_MU"/>
    <property type="match status" value="1"/>
</dbReference>
<dbReference type="AlphaFoldDB" id="A0AAP9QEW7"/>
<dbReference type="InterPro" id="IPR009061">
    <property type="entry name" value="DNA-bd_dom_put_sf"/>
</dbReference>
<evidence type="ECO:0000313" key="3">
    <source>
        <dbReference type="EMBL" id="QLV31711.1"/>
    </source>
</evidence>
<evidence type="ECO:0000313" key="4">
    <source>
        <dbReference type="Proteomes" id="UP000512222"/>
    </source>
</evidence>
<dbReference type="SUPFAM" id="SSF46955">
    <property type="entry name" value="Putative DNA-binding domain"/>
    <property type="match status" value="1"/>
</dbReference>
<dbReference type="Pfam" id="PF02316">
    <property type="entry name" value="HTH_Tnp_Mu_1"/>
    <property type="match status" value="1"/>
</dbReference>
<dbReference type="Proteomes" id="UP000512222">
    <property type="component" value="Chromosome"/>
</dbReference>